<gene>
    <name evidence="1" type="ORF">DS834_06325</name>
</gene>
<evidence type="ECO:0000313" key="1">
    <source>
        <dbReference type="EMBL" id="RHW50886.1"/>
    </source>
</evidence>
<keyword evidence="2" id="KW-1185">Reference proteome</keyword>
<comment type="caution">
    <text evidence="1">The sequence shown here is derived from an EMBL/GenBank/DDBJ whole genome shotgun (WGS) entry which is preliminary data.</text>
</comment>
<dbReference type="EMBL" id="QOCU01000006">
    <property type="protein sequence ID" value="RHW50886.1"/>
    <property type="molecule type" value="Genomic_DNA"/>
</dbReference>
<proteinExistence type="predicted"/>
<name>A0ABX9LVQ1_9LACO</name>
<accession>A0ABX9LVQ1</accession>
<sequence>MIKNHEIKRIKQTAANKKTYYFLMQLDKNVRCKNTSDFQGGDKDGYWYNTKIKDKTIGVDMKKERSIFWKVNKIYFIER</sequence>
<evidence type="ECO:0000313" key="2">
    <source>
        <dbReference type="Proteomes" id="UP000283380"/>
    </source>
</evidence>
<organism evidence="1 2">
    <name type="scientific">Lactobacillus bombicola</name>
    <dbReference type="NCBI Taxonomy" id="1505723"/>
    <lineage>
        <taxon>Bacteria</taxon>
        <taxon>Bacillati</taxon>
        <taxon>Bacillota</taxon>
        <taxon>Bacilli</taxon>
        <taxon>Lactobacillales</taxon>
        <taxon>Lactobacillaceae</taxon>
        <taxon>Lactobacillus</taxon>
    </lineage>
</organism>
<dbReference type="RefSeq" id="WP_118907125.1">
    <property type="nucleotide sequence ID" value="NZ_QOCU01000006.1"/>
</dbReference>
<dbReference type="Proteomes" id="UP000283380">
    <property type="component" value="Unassembled WGS sequence"/>
</dbReference>
<protein>
    <submittedName>
        <fullName evidence="1">Uncharacterized protein</fullName>
    </submittedName>
</protein>
<reference evidence="1 2" key="1">
    <citation type="submission" date="2018-07" db="EMBL/GenBank/DDBJ databases">
        <title>Genome sequences of six Lactobacillus spp. isolated from bumble bee guts.</title>
        <authorList>
            <person name="Motta E.V.S."/>
            <person name="Moran N.A."/>
        </authorList>
    </citation>
    <scope>NUCLEOTIDE SEQUENCE [LARGE SCALE GENOMIC DNA]</scope>
    <source>
        <strain evidence="1 2">BI-4G</strain>
    </source>
</reference>